<keyword evidence="7" id="KW-1185">Reference proteome</keyword>
<comment type="cofactor">
    <cofactor evidence="1">
        <name>Zn(2+)</name>
        <dbReference type="ChEBI" id="CHEBI:29105"/>
    </cofactor>
</comment>
<evidence type="ECO:0000313" key="6">
    <source>
        <dbReference type="EMBL" id="MFC3853764.1"/>
    </source>
</evidence>
<gene>
    <name evidence="6" type="ORF">ACFOOG_13050</name>
</gene>
<keyword evidence="4" id="KW-0862">Zinc</keyword>
<reference evidence="7" key="1">
    <citation type="journal article" date="2019" name="Int. J. Syst. Evol. Microbiol.">
        <title>The Global Catalogue of Microorganisms (GCM) 10K type strain sequencing project: providing services to taxonomists for standard genome sequencing and annotation.</title>
        <authorList>
            <consortium name="The Broad Institute Genomics Platform"/>
            <consortium name="The Broad Institute Genome Sequencing Center for Infectious Disease"/>
            <person name="Wu L."/>
            <person name="Ma J."/>
        </authorList>
    </citation>
    <scope>NUCLEOTIDE SEQUENCE [LARGE SCALE GENOMIC DNA]</scope>
    <source>
        <strain evidence="7">IBRC 10765</strain>
    </source>
</reference>
<dbReference type="Proteomes" id="UP001595617">
    <property type="component" value="Unassembled WGS sequence"/>
</dbReference>
<evidence type="ECO:0000256" key="2">
    <source>
        <dbReference type="ARBA" id="ARBA00022723"/>
    </source>
</evidence>
<proteinExistence type="predicted"/>
<protein>
    <submittedName>
        <fullName evidence="6">Succinylglutamate desuccinylase/aspartoacylase family protein</fullName>
    </submittedName>
</protein>
<dbReference type="InterPro" id="IPR055438">
    <property type="entry name" value="AstE_AspA_cat"/>
</dbReference>
<dbReference type="Pfam" id="PF24827">
    <property type="entry name" value="AstE_AspA_cat"/>
    <property type="match status" value="1"/>
</dbReference>
<dbReference type="Gene3D" id="3.40.630.10">
    <property type="entry name" value="Zn peptidases"/>
    <property type="match status" value="1"/>
</dbReference>
<feature type="domain" description="Succinylglutamate desuccinylase/Aspartoacylase catalytic" evidence="5">
    <location>
        <begin position="58"/>
        <end position="236"/>
    </location>
</feature>
<dbReference type="EMBL" id="JBHRYR010000003">
    <property type="protein sequence ID" value="MFC3853764.1"/>
    <property type="molecule type" value="Genomic_DNA"/>
</dbReference>
<dbReference type="InterPro" id="IPR043795">
    <property type="entry name" value="N-alpha-Ac-DABA-like"/>
</dbReference>
<keyword evidence="2" id="KW-0479">Metal-binding</keyword>
<dbReference type="SUPFAM" id="SSF53187">
    <property type="entry name" value="Zn-dependent exopeptidases"/>
    <property type="match status" value="1"/>
</dbReference>
<dbReference type="PANTHER" id="PTHR37326">
    <property type="entry name" value="BLL3975 PROTEIN"/>
    <property type="match status" value="1"/>
</dbReference>
<dbReference type="RefSeq" id="WP_380697224.1">
    <property type="nucleotide sequence ID" value="NZ_JBHRYR010000003.1"/>
</dbReference>
<dbReference type="PIRSF" id="PIRSF039012">
    <property type="entry name" value="ASP"/>
    <property type="match status" value="1"/>
</dbReference>
<evidence type="ECO:0000256" key="3">
    <source>
        <dbReference type="ARBA" id="ARBA00022801"/>
    </source>
</evidence>
<accession>A0ABV7ZZR0</accession>
<dbReference type="PANTHER" id="PTHR37326:SF2">
    <property type="entry name" value="SUCCINYLGLUTAMATE DESUCCINYLASE_ASPARTOACYLASE FAMILY PROTEIN"/>
    <property type="match status" value="1"/>
</dbReference>
<evidence type="ECO:0000256" key="4">
    <source>
        <dbReference type="ARBA" id="ARBA00022833"/>
    </source>
</evidence>
<comment type="caution">
    <text evidence="6">The sequence shown here is derived from an EMBL/GenBank/DDBJ whole genome shotgun (WGS) entry which is preliminary data.</text>
</comment>
<evidence type="ECO:0000259" key="5">
    <source>
        <dbReference type="Pfam" id="PF24827"/>
    </source>
</evidence>
<keyword evidence="3" id="KW-0378">Hydrolase</keyword>
<dbReference type="InterPro" id="IPR053138">
    <property type="entry name" value="N-alpha-Ac-DABA_deacetylase"/>
</dbReference>
<name>A0ABV7ZZR0_9GAMM</name>
<sequence length="360" mass="39635">MANGSTVAERPRRNKSITIGGVEVKPGERKTIDVEGGKFYTHTPLTLPIQVLCGRQAGPVLFISAAIHGDEINGVEIIRRLLKVPALKRLKGTLLAVPIVNLHGFINQSRYLPDRRDLNRSFPGSQKGSLAGRLARLFMTEIVHQSTHGIDLHTGAINRYNLPQIRANLDDPETLELAKAFGTPVILNSALRDGSLREAADQKNIPILLYEAGEALRFDELSIRGGVEGIVRVMRALGMLPKSRRVALPDPVMARSSAWVRAPQSGIFRAFVQEGARVTRDQTLLGVVSDPFGESEEEIWSPFSGIIIGVLKLPLVNEGDAVYHIAQFYRTDIAADRVESYQESLESDDYPYAEPLMNDA</sequence>
<dbReference type="CDD" id="cd06251">
    <property type="entry name" value="M14_ASTE_ASPA-like"/>
    <property type="match status" value="1"/>
</dbReference>
<evidence type="ECO:0000256" key="1">
    <source>
        <dbReference type="ARBA" id="ARBA00001947"/>
    </source>
</evidence>
<evidence type="ECO:0000313" key="7">
    <source>
        <dbReference type="Proteomes" id="UP001595617"/>
    </source>
</evidence>
<organism evidence="6 7">
    <name type="scientific">Saccharospirillum mangrovi</name>
    <dbReference type="NCBI Taxonomy" id="2161747"/>
    <lineage>
        <taxon>Bacteria</taxon>
        <taxon>Pseudomonadati</taxon>
        <taxon>Pseudomonadota</taxon>
        <taxon>Gammaproteobacteria</taxon>
        <taxon>Oceanospirillales</taxon>
        <taxon>Saccharospirillaceae</taxon>
        <taxon>Saccharospirillum</taxon>
    </lineage>
</organism>